<name>A0A6L2M1J9_TANCI</name>
<sequence>MGYKHISTTPKTKSDEIIMSSVEKLVPIQSEYEGIFDNTCDVPVCEGSSTFDVLKDHSEILSDSNNDDTLSDDDAFEDTEYVEASELYSSSFPIFEKSDSSLSYSDNSLPKFETFSDHTEETRSGSTTAHANNSPPEYDSFCFEIEHNQGRLTSVVMNDIFDNSTKDPLLEEVDLFLVSDNSIPLGIENIDYDSEGDIYFLEELLSNDSIPLPKNESSNFDHHHDPLFPHPPSEPPDVEVFFD</sequence>
<feature type="compositionally biased region" description="Polar residues" evidence="1">
    <location>
        <begin position="124"/>
        <end position="135"/>
    </location>
</feature>
<comment type="caution">
    <text evidence="2">The sequence shown here is derived from an EMBL/GenBank/DDBJ whole genome shotgun (WGS) entry which is preliminary data.</text>
</comment>
<accession>A0A6L2M1J9</accession>
<dbReference type="AlphaFoldDB" id="A0A6L2M1J9"/>
<evidence type="ECO:0008006" key="3">
    <source>
        <dbReference type="Google" id="ProtNLM"/>
    </source>
</evidence>
<protein>
    <recommendedName>
        <fullName evidence="3">Reverse transcriptase domain-containing protein</fullName>
    </recommendedName>
</protein>
<evidence type="ECO:0000313" key="2">
    <source>
        <dbReference type="EMBL" id="GEU67906.1"/>
    </source>
</evidence>
<organism evidence="2">
    <name type="scientific">Tanacetum cinerariifolium</name>
    <name type="common">Dalmatian daisy</name>
    <name type="synonym">Chrysanthemum cinerariifolium</name>
    <dbReference type="NCBI Taxonomy" id="118510"/>
    <lineage>
        <taxon>Eukaryota</taxon>
        <taxon>Viridiplantae</taxon>
        <taxon>Streptophyta</taxon>
        <taxon>Embryophyta</taxon>
        <taxon>Tracheophyta</taxon>
        <taxon>Spermatophyta</taxon>
        <taxon>Magnoliopsida</taxon>
        <taxon>eudicotyledons</taxon>
        <taxon>Gunneridae</taxon>
        <taxon>Pentapetalae</taxon>
        <taxon>asterids</taxon>
        <taxon>campanulids</taxon>
        <taxon>Asterales</taxon>
        <taxon>Asteraceae</taxon>
        <taxon>Asteroideae</taxon>
        <taxon>Anthemideae</taxon>
        <taxon>Anthemidinae</taxon>
        <taxon>Tanacetum</taxon>
    </lineage>
</organism>
<feature type="region of interest" description="Disordered" evidence="1">
    <location>
        <begin position="116"/>
        <end position="135"/>
    </location>
</feature>
<evidence type="ECO:0000256" key="1">
    <source>
        <dbReference type="SAM" id="MobiDB-lite"/>
    </source>
</evidence>
<gene>
    <name evidence="2" type="ORF">Tci_039884</name>
</gene>
<reference evidence="2" key="1">
    <citation type="journal article" date="2019" name="Sci. Rep.">
        <title>Draft genome of Tanacetum cinerariifolium, the natural source of mosquito coil.</title>
        <authorList>
            <person name="Yamashiro T."/>
            <person name="Shiraishi A."/>
            <person name="Satake H."/>
            <person name="Nakayama K."/>
        </authorList>
    </citation>
    <scope>NUCLEOTIDE SEQUENCE</scope>
</reference>
<feature type="region of interest" description="Disordered" evidence="1">
    <location>
        <begin position="215"/>
        <end position="243"/>
    </location>
</feature>
<proteinExistence type="predicted"/>
<dbReference type="EMBL" id="BKCJ010005652">
    <property type="protein sequence ID" value="GEU67906.1"/>
    <property type="molecule type" value="Genomic_DNA"/>
</dbReference>